<dbReference type="AlphaFoldDB" id="A0A9X7G5H0"/>
<comment type="caution">
    <text evidence="1">The sequence shown here is derived from an EMBL/GenBank/DDBJ whole genome shotgun (WGS) entry which is preliminary data.</text>
</comment>
<sequence>MFFFSFILSAPNLLLWEPVLCVHKLVIKVELSIKLYRKPLKNENFLFFILILWKNIFLELFRDI</sequence>
<name>A0A9X7G5H0_BACCE</name>
<gene>
    <name evidence="1" type="ORF">COK98_25880</name>
</gene>
<organism evidence="1 2">
    <name type="scientific">Bacillus cereus</name>
    <dbReference type="NCBI Taxonomy" id="1396"/>
    <lineage>
        <taxon>Bacteria</taxon>
        <taxon>Bacillati</taxon>
        <taxon>Bacillota</taxon>
        <taxon>Bacilli</taxon>
        <taxon>Bacillales</taxon>
        <taxon>Bacillaceae</taxon>
        <taxon>Bacillus</taxon>
        <taxon>Bacillus cereus group</taxon>
    </lineage>
</organism>
<evidence type="ECO:0000313" key="2">
    <source>
        <dbReference type="Proteomes" id="UP000226257"/>
    </source>
</evidence>
<protein>
    <submittedName>
        <fullName evidence="1">Uncharacterized protein</fullName>
    </submittedName>
</protein>
<dbReference type="EMBL" id="NVDQ01000037">
    <property type="protein sequence ID" value="PFV02857.1"/>
    <property type="molecule type" value="Genomic_DNA"/>
</dbReference>
<proteinExistence type="predicted"/>
<reference evidence="1 2" key="1">
    <citation type="submission" date="2017-09" db="EMBL/GenBank/DDBJ databases">
        <title>Large-scale bioinformatics analysis of Bacillus genomes uncovers conserved roles of natural products in bacterial physiology.</title>
        <authorList>
            <consortium name="Agbiome Team Llc"/>
            <person name="Bleich R.M."/>
            <person name="Grubbs K.J."/>
            <person name="Santa Maria K.C."/>
            <person name="Allen S.E."/>
            <person name="Farag S."/>
            <person name="Shank E.A."/>
            <person name="Bowers A."/>
        </authorList>
    </citation>
    <scope>NUCLEOTIDE SEQUENCE [LARGE SCALE GENOMIC DNA]</scope>
    <source>
        <strain evidence="1 2">AFS060282</strain>
    </source>
</reference>
<dbReference type="Proteomes" id="UP000226257">
    <property type="component" value="Unassembled WGS sequence"/>
</dbReference>
<evidence type="ECO:0000313" key="1">
    <source>
        <dbReference type="EMBL" id="PFV02857.1"/>
    </source>
</evidence>
<accession>A0A9X7G5H0</accession>